<dbReference type="SUPFAM" id="SSF47203">
    <property type="entry name" value="Acyl-CoA dehydrogenase C-terminal domain-like"/>
    <property type="match status" value="1"/>
</dbReference>
<evidence type="ECO:0000256" key="3">
    <source>
        <dbReference type="ARBA" id="ARBA00022630"/>
    </source>
</evidence>
<dbReference type="Gene3D" id="2.40.110.10">
    <property type="entry name" value="Butyryl-CoA Dehydrogenase, subunit A, domain 2"/>
    <property type="match status" value="1"/>
</dbReference>
<evidence type="ECO:0000256" key="4">
    <source>
        <dbReference type="ARBA" id="ARBA00022827"/>
    </source>
</evidence>
<dbReference type="AlphaFoldDB" id="A0A6L8W2L9"/>
<dbReference type="GO" id="GO:0016627">
    <property type="term" value="F:oxidoreductase activity, acting on the CH-CH group of donors"/>
    <property type="evidence" value="ECO:0007669"/>
    <property type="project" value="InterPro"/>
</dbReference>
<keyword evidence="4 6" id="KW-0274">FAD</keyword>
<gene>
    <name evidence="10" type="ORF">GQE98_01525</name>
</gene>
<evidence type="ECO:0000256" key="1">
    <source>
        <dbReference type="ARBA" id="ARBA00001974"/>
    </source>
</evidence>
<keyword evidence="3 6" id="KW-0285">Flavoprotein</keyword>
<dbReference type="InterPro" id="IPR013786">
    <property type="entry name" value="AcylCoA_DH/ox_N"/>
</dbReference>
<dbReference type="Pfam" id="PF00441">
    <property type="entry name" value="Acyl-CoA_dh_1"/>
    <property type="match status" value="1"/>
</dbReference>
<evidence type="ECO:0000259" key="7">
    <source>
        <dbReference type="Pfam" id="PF00441"/>
    </source>
</evidence>
<keyword evidence="11" id="KW-1185">Reference proteome</keyword>
<evidence type="ECO:0000259" key="9">
    <source>
        <dbReference type="Pfam" id="PF02771"/>
    </source>
</evidence>
<dbReference type="InterPro" id="IPR046373">
    <property type="entry name" value="Acyl-CoA_Oxase/DH_mid-dom_sf"/>
</dbReference>
<keyword evidence="5 6" id="KW-0560">Oxidoreductase</keyword>
<dbReference type="InterPro" id="IPR052161">
    <property type="entry name" value="Mycobact_Acyl-CoA_DH"/>
</dbReference>
<dbReference type="GO" id="GO:0005886">
    <property type="term" value="C:plasma membrane"/>
    <property type="evidence" value="ECO:0007669"/>
    <property type="project" value="TreeGrafter"/>
</dbReference>
<feature type="domain" description="Acyl-CoA dehydrogenase/oxidase N-terminal" evidence="9">
    <location>
        <begin position="7"/>
        <end position="119"/>
    </location>
</feature>
<name>A0A6L8W2L9_9PROT</name>
<evidence type="ECO:0000313" key="10">
    <source>
        <dbReference type="EMBL" id="MZR29305.1"/>
    </source>
</evidence>
<dbReference type="Proteomes" id="UP000476030">
    <property type="component" value="Unassembled WGS sequence"/>
</dbReference>
<dbReference type="InterPro" id="IPR009075">
    <property type="entry name" value="AcylCo_DH/oxidase_C"/>
</dbReference>
<evidence type="ECO:0000256" key="5">
    <source>
        <dbReference type="ARBA" id="ARBA00023002"/>
    </source>
</evidence>
<dbReference type="InterPro" id="IPR037069">
    <property type="entry name" value="AcylCoA_DH/ox_N_sf"/>
</dbReference>
<dbReference type="PANTHER" id="PTHR43292:SF3">
    <property type="entry name" value="ACYL-COA DEHYDROGENASE FADE29"/>
    <property type="match status" value="1"/>
</dbReference>
<organism evidence="10 11">
    <name type="scientific">Sneathiella litorea</name>
    <dbReference type="NCBI Taxonomy" id="2606216"/>
    <lineage>
        <taxon>Bacteria</taxon>
        <taxon>Pseudomonadati</taxon>
        <taxon>Pseudomonadota</taxon>
        <taxon>Alphaproteobacteria</taxon>
        <taxon>Sneathiellales</taxon>
        <taxon>Sneathiellaceae</taxon>
        <taxon>Sneathiella</taxon>
    </lineage>
</organism>
<dbReference type="PANTHER" id="PTHR43292">
    <property type="entry name" value="ACYL-COA DEHYDROGENASE"/>
    <property type="match status" value="1"/>
</dbReference>
<dbReference type="Pfam" id="PF02770">
    <property type="entry name" value="Acyl-CoA_dh_M"/>
    <property type="match status" value="1"/>
</dbReference>
<dbReference type="SUPFAM" id="SSF56645">
    <property type="entry name" value="Acyl-CoA dehydrogenase NM domain-like"/>
    <property type="match status" value="1"/>
</dbReference>
<dbReference type="InterPro" id="IPR006091">
    <property type="entry name" value="Acyl-CoA_Oxase/DH_mid-dom"/>
</dbReference>
<sequence>MDLTFSKEDLAFRDEVREFLATSLPADVKDRCDRGLHPTKEGQTRWQKILNEKGWMAPNWPVEYGGTGWTITQKYIAAQEFGYAAAPVATAFGVSMVGPVIYTFGNQEQKDYYLPRILNSDDWWCQGYSEPGSGSDLASLQTKAVRDGDDYIVNGQKIWTSYAHYADMIFCLVRTDSSVKQQEGISFLLIDMKTPGITVKPIIGIDKEHSLNEVFFEDVRVPVVNRIGEENKGWTYAKFLLGNERTSIARVGRSKRQVERLKEIAKAERSGGRPLSEDTDFINKLTRIEVDLMALEYTELRMLSMIANGKQLSAEPSLLKIKGTEIQQRLTNLLVESFGMYGAPYEAERSYAGRNEAPVGPDYAHGPMAEHLYLRAATIYGGSNEIQRNIVSKMVLGL</sequence>
<protein>
    <submittedName>
        <fullName evidence="10">Pimeloyl-CoA dehydrogenase large subunit</fullName>
    </submittedName>
</protein>
<reference evidence="10 11" key="1">
    <citation type="submission" date="2019-12" db="EMBL/GenBank/DDBJ databases">
        <title>Snethiella sp. nov. sp. isolated from sea sand.</title>
        <authorList>
            <person name="Kim J."/>
            <person name="Jeong S.E."/>
            <person name="Jung H.S."/>
            <person name="Jeon C.O."/>
        </authorList>
    </citation>
    <scope>NUCLEOTIDE SEQUENCE [LARGE SCALE GENOMIC DNA]</scope>
    <source>
        <strain evidence="10 11">DP05</strain>
    </source>
</reference>
<dbReference type="Pfam" id="PF02771">
    <property type="entry name" value="Acyl-CoA_dh_N"/>
    <property type="match status" value="1"/>
</dbReference>
<dbReference type="Gene3D" id="1.10.540.10">
    <property type="entry name" value="Acyl-CoA dehydrogenase/oxidase, N-terminal domain"/>
    <property type="match status" value="1"/>
</dbReference>
<dbReference type="InterPro" id="IPR036250">
    <property type="entry name" value="AcylCo_DH-like_C"/>
</dbReference>
<dbReference type="Gene3D" id="1.20.140.10">
    <property type="entry name" value="Butyryl-CoA Dehydrogenase, subunit A, domain 3"/>
    <property type="match status" value="1"/>
</dbReference>
<dbReference type="RefSeq" id="WP_161313786.1">
    <property type="nucleotide sequence ID" value="NZ_WTUW01000001.1"/>
</dbReference>
<feature type="domain" description="Acyl-CoA dehydrogenase/oxidase C-terminal" evidence="7">
    <location>
        <begin position="231"/>
        <end position="395"/>
    </location>
</feature>
<evidence type="ECO:0000313" key="11">
    <source>
        <dbReference type="Proteomes" id="UP000476030"/>
    </source>
</evidence>
<feature type="domain" description="Acyl-CoA oxidase/dehydrogenase middle" evidence="8">
    <location>
        <begin position="125"/>
        <end position="219"/>
    </location>
</feature>
<comment type="caution">
    <text evidence="10">The sequence shown here is derived from an EMBL/GenBank/DDBJ whole genome shotgun (WGS) entry which is preliminary data.</text>
</comment>
<evidence type="ECO:0000256" key="6">
    <source>
        <dbReference type="RuleBase" id="RU362125"/>
    </source>
</evidence>
<accession>A0A6L8W2L9</accession>
<dbReference type="EMBL" id="WTUW01000001">
    <property type="protein sequence ID" value="MZR29305.1"/>
    <property type="molecule type" value="Genomic_DNA"/>
</dbReference>
<dbReference type="GO" id="GO:0050660">
    <property type="term" value="F:flavin adenine dinucleotide binding"/>
    <property type="evidence" value="ECO:0007669"/>
    <property type="project" value="InterPro"/>
</dbReference>
<evidence type="ECO:0000259" key="8">
    <source>
        <dbReference type="Pfam" id="PF02770"/>
    </source>
</evidence>
<proteinExistence type="inferred from homology"/>
<comment type="similarity">
    <text evidence="2 6">Belongs to the acyl-CoA dehydrogenase family.</text>
</comment>
<comment type="cofactor">
    <cofactor evidence="1 6">
        <name>FAD</name>
        <dbReference type="ChEBI" id="CHEBI:57692"/>
    </cofactor>
</comment>
<dbReference type="InterPro" id="IPR009100">
    <property type="entry name" value="AcylCoA_DH/oxidase_NM_dom_sf"/>
</dbReference>
<evidence type="ECO:0000256" key="2">
    <source>
        <dbReference type="ARBA" id="ARBA00009347"/>
    </source>
</evidence>
<dbReference type="FunFam" id="2.40.110.10:FF:000011">
    <property type="entry name" value="Acyl-CoA dehydrogenase FadE34"/>
    <property type="match status" value="1"/>
</dbReference>